<name>A0A2B4S1E0_STYPI</name>
<comment type="caution">
    <text evidence="1">The sequence shown here is derived from an EMBL/GenBank/DDBJ whole genome shotgun (WGS) entry which is preliminary data.</text>
</comment>
<dbReference type="OrthoDB" id="5988861at2759"/>
<proteinExistence type="predicted"/>
<accession>A0A2B4S1E0</accession>
<keyword evidence="2" id="KW-1185">Reference proteome</keyword>
<protein>
    <recommendedName>
        <fullName evidence="3">Reverse transcriptase domain-containing protein</fullName>
    </recommendedName>
</protein>
<organism evidence="1 2">
    <name type="scientific">Stylophora pistillata</name>
    <name type="common">Smooth cauliflower coral</name>
    <dbReference type="NCBI Taxonomy" id="50429"/>
    <lineage>
        <taxon>Eukaryota</taxon>
        <taxon>Metazoa</taxon>
        <taxon>Cnidaria</taxon>
        <taxon>Anthozoa</taxon>
        <taxon>Hexacorallia</taxon>
        <taxon>Scleractinia</taxon>
        <taxon>Astrocoeniina</taxon>
        <taxon>Pocilloporidae</taxon>
        <taxon>Stylophora</taxon>
    </lineage>
</organism>
<evidence type="ECO:0000313" key="2">
    <source>
        <dbReference type="Proteomes" id="UP000225706"/>
    </source>
</evidence>
<dbReference type="Proteomes" id="UP000225706">
    <property type="component" value="Unassembled WGS sequence"/>
</dbReference>
<sequence>MRFYQNENPTIGLVRQFEEKAEKKGRRSLVRDAEMYAEELGMKLDLQHPLPSGSTDEEMTPPWYSPIQPKPVYENNQATAHWGVPVYAYNTEVRANRVDARFAEKGSKIVTLLEMSWKRHKSKPSSIYDKDNPDWAPSQKLGYDCNKVKESSQERYNRAQERVEKRRRSEGAIALMELSKAAMEETNNELQPSAQLKSKIYSSQQRTIAMSITIITHSVSSKIKLYADDTKMYRELRNPTLDDQALQVDLNSLGHWARTWQLRFNEEKCEAMRITHPRDKLITDYILEVRKEDGQEYPGKTLYEILSSIQMYLRVQRKRNITWIDKKGCTFRNLNSAVNFVLKERARQGIGVDVNKANLITHEQENYLWQHGFLGSENAELLCDTLQLVNMDSQEKENISQFTTDNSTANPGDVVDASAIEGGSQSWNADVEIEIPEEGFEFVLTEWFCQDPVEEYFGGQWKLGRCGDNPDIKTFGYNSNTLRMQRTVSCQGGNTRGRKDKTRAWEQVTDVRLFTSKPDLQRLDISSITNKATSDSDILANYNLMISDAELEPDSHVCKDVFRGIVSVYVHVHSFSFAKDVIQHYKIKATQTKARALRKEIIESCQGDDQQRQE</sequence>
<dbReference type="EMBL" id="LSMT01000199">
    <property type="protein sequence ID" value="PFX23721.1"/>
    <property type="molecule type" value="Genomic_DNA"/>
</dbReference>
<dbReference type="AlphaFoldDB" id="A0A2B4S1E0"/>
<evidence type="ECO:0000313" key="1">
    <source>
        <dbReference type="EMBL" id="PFX23721.1"/>
    </source>
</evidence>
<reference evidence="2" key="1">
    <citation type="journal article" date="2017" name="bioRxiv">
        <title>Comparative analysis of the genomes of Stylophora pistillata and Acropora digitifera provides evidence for extensive differences between species of corals.</title>
        <authorList>
            <person name="Voolstra C.R."/>
            <person name="Li Y."/>
            <person name="Liew Y.J."/>
            <person name="Baumgarten S."/>
            <person name="Zoccola D."/>
            <person name="Flot J.-F."/>
            <person name="Tambutte S."/>
            <person name="Allemand D."/>
            <person name="Aranda M."/>
        </authorList>
    </citation>
    <scope>NUCLEOTIDE SEQUENCE [LARGE SCALE GENOMIC DNA]</scope>
</reference>
<gene>
    <name evidence="1" type="ORF">AWC38_SpisGene11730</name>
</gene>
<evidence type="ECO:0008006" key="3">
    <source>
        <dbReference type="Google" id="ProtNLM"/>
    </source>
</evidence>